<dbReference type="GO" id="GO:0005886">
    <property type="term" value="C:plasma membrane"/>
    <property type="evidence" value="ECO:0007669"/>
    <property type="project" value="TreeGrafter"/>
</dbReference>
<accession>A0A815HHW3</accession>
<protein>
    <submittedName>
        <fullName evidence="1">Uncharacterized protein</fullName>
    </submittedName>
</protein>
<name>A0A815HHW3_9BILA</name>
<comment type="caution">
    <text evidence="1">The sequence shown here is derived from an EMBL/GenBank/DDBJ whole genome shotgun (WGS) entry which is preliminary data.</text>
</comment>
<reference evidence="1" key="1">
    <citation type="submission" date="2021-02" db="EMBL/GenBank/DDBJ databases">
        <authorList>
            <person name="Nowell W R."/>
        </authorList>
    </citation>
    <scope>NUCLEOTIDE SEQUENCE</scope>
</reference>
<dbReference type="AlphaFoldDB" id="A0A815HHW3"/>
<dbReference type="InterPro" id="IPR050927">
    <property type="entry name" value="TRPM"/>
</dbReference>
<proteinExistence type="predicted"/>
<dbReference type="GO" id="GO:0099604">
    <property type="term" value="F:ligand-gated calcium channel activity"/>
    <property type="evidence" value="ECO:0007669"/>
    <property type="project" value="TreeGrafter"/>
</dbReference>
<dbReference type="PANTHER" id="PTHR13800:SF12">
    <property type="entry name" value="TRANSIENT RECEPTOR POTENTIAL CATION CHANNEL SUBFAMILY M MEMBER-LIKE 2"/>
    <property type="match status" value="1"/>
</dbReference>
<organism evidence="1 2">
    <name type="scientific">Rotaria sordida</name>
    <dbReference type="NCBI Taxonomy" id="392033"/>
    <lineage>
        <taxon>Eukaryota</taxon>
        <taxon>Metazoa</taxon>
        <taxon>Spiralia</taxon>
        <taxon>Gnathifera</taxon>
        <taxon>Rotifera</taxon>
        <taxon>Eurotatoria</taxon>
        <taxon>Bdelloidea</taxon>
        <taxon>Philodinida</taxon>
        <taxon>Philodinidae</taxon>
        <taxon>Rotaria</taxon>
    </lineage>
</organism>
<sequence>MYYDELKIRLREDLNDELLSINGSVNTYVTTDHHAHCTDDKNNFELVYECICIRRNFLNIISLSLHHLVEPDIDLAILQALLKATSDKKGCETTIQHKHEQLRLVLEWNRVGINIDLNDLFLLALKHNQGEFVELFLYYGFPLSNLFGNIDTLIDLYTYKKNEIHHEPYMKKKIQPFMRDFFDVSATILHKDFPINPGSKHENDAEKNGFCGTRYCNQSLDNTYDNSERTESVALVATLIYKHYAHTKYNRNYIQSVDKFEDLTVQILEKLYEANPHAFLKSIIRQIPSYADAKEFIVHRAVQDLFNDIWFGYIKESVSYLKIFFSTFILWYSGFLPYN</sequence>
<evidence type="ECO:0000313" key="1">
    <source>
        <dbReference type="EMBL" id="CAF1352676.1"/>
    </source>
</evidence>
<dbReference type="Proteomes" id="UP000663864">
    <property type="component" value="Unassembled WGS sequence"/>
</dbReference>
<dbReference type="PANTHER" id="PTHR13800">
    <property type="entry name" value="TRANSIENT RECEPTOR POTENTIAL CATION CHANNEL, SUBFAMILY M, MEMBER 6"/>
    <property type="match status" value="1"/>
</dbReference>
<gene>
    <name evidence="1" type="ORF">ZHD862_LOCUS30648</name>
</gene>
<dbReference type="EMBL" id="CAJNOT010002923">
    <property type="protein sequence ID" value="CAF1352676.1"/>
    <property type="molecule type" value="Genomic_DNA"/>
</dbReference>
<evidence type="ECO:0000313" key="2">
    <source>
        <dbReference type="Proteomes" id="UP000663864"/>
    </source>
</evidence>